<evidence type="ECO:0000313" key="6">
    <source>
        <dbReference type="EMBL" id="CAH9126712.1"/>
    </source>
</evidence>
<feature type="compositionally biased region" description="Polar residues" evidence="3">
    <location>
        <begin position="83"/>
        <end position="103"/>
    </location>
</feature>
<dbReference type="SUPFAM" id="SSF54791">
    <property type="entry name" value="Eukaryotic type KH-domain (KH-domain type I)"/>
    <property type="match status" value="2"/>
</dbReference>
<dbReference type="Proteomes" id="UP001152523">
    <property type="component" value="Unassembled WGS sequence"/>
</dbReference>
<name>A0AAV0E035_9ASTE</name>
<dbReference type="PROSITE" id="PS50084">
    <property type="entry name" value="KH_TYPE_1"/>
    <property type="match status" value="2"/>
</dbReference>
<dbReference type="InterPro" id="IPR004087">
    <property type="entry name" value="KH_dom"/>
</dbReference>
<evidence type="ECO:0000256" key="1">
    <source>
        <dbReference type="ARBA" id="ARBA00022737"/>
    </source>
</evidence>
<feature type="compositionally biased region" description="Polar residues" evidence="3">
    <location>
        <begin position="59"/>
        <end position="68"/>
    </location>
</feature>
<dbReference type="EMBL" id="CAMAPF010000944">
    <property type="protein sequence ID" value="CAH9126712.1"/>
    <property type="molecule type" value="Genomic_DNA"/>
</dbReference>
<sequence>MGAENGNTEDKSGESKEYNSIQLDKSPEVDNERTEEKKGDGSKVDDTGEKPAGLDVSLQLDNNISQLDNGPMLDNEAPKTTIDRQQTPIVDDLQTTNIQQSSSTEKELHNTPEVDNEAPKTAISEQLARIDDLQTSNDKKSNNSEKLETHDNSEEQSKSEDQEPPSCVPQHGDALNDQEKILVLDTQSVSHKMEVPNNKVGVLIGKSGETIRHLQYNSGAKIQITRDADSDPHSITRSVTLIGTTESISKAEKLIKDVITEADAGGSPSLVARGFNPVQSVVGDQIELQVPIEKVGLIIGRNGETIKNLQRRSGARIQLVQLSEGEQVKERTVRVSGDRKQIERAREMIQEVMDQHVRASPVSTGFSQQQTFHPHGPVAPQWGPPPHGPVQNPGYDYRQRGPYQSPSPHQYPAPAAYGNYPPQQAPPRSGFGPSWDQRPPPPMQQGPPPLQVNYNYGPSHPTYQQQPPPSYAQNYGHPGHMPLPSNQYAAGQGMVPQQIAAYPSQGGLTGGPATSYGGMQQQQQLQASHVHQQQQQYNNQQPRGEAPPYNQQPLPPMQPAYNQQQYPYPSTGMPMQQMYPGPGPAYGHTAPSSDGYSQHPQQQPASVGPVYSQQQPIASGSYGPGPQPPTYGSYYHPSQPPADNSGSMGFGYQAPPPAADPYAQSAAATYSGQPSYAQPPPTATQAAYDQSVAAQSGGYVVTQPATQAAATGYGSSV</sequence>
<keyword evidence="7" id="KW-1185">Reference proteome</keyword>
<dbReference type="SMART" id="SM00322">
    <property type="entry name" value="KH"/>
    <property type="match status" value="2"/>
</dbReference>
<proteinExistence type="predicted"/>
<feature type="compositionally biased region" description="Polar residues" evidence="3">
    <location>
        <begin position="590"/>
        <end position="618"/>
    </location>
</feature>
<reference evidence="5" key="1">
    <citation type="submission" date="2022-07" db="EMBL/GenBank/DDBJ databases">
        <authorList>
            <person name="Macas J."/>
            <person name="Novak P."/>
            <person name="Neumann P."/>
        </authorList>
    </citation>
    <scope>NUCLEOTIDE SEQUENCE</scope>
</reference>
<evidence type="ECO:0000259" key="4">
    <source>
        <dbReference type="SMART" id="SM00322"/>
    </source>
</evidence>
<dbReference type="GO" id="GO:0003723">
    <property type="term" value="F:RNA binding"/>
    <property type="evidence" value="ECO:0007669"/>
    <property type="project" value="UniProtKB-UniRule"/>
</dbReference>
<dbReference type="InterPro" id="IPR004088">
    <property type="entry name" value="KH_dom_type_1"/>
</dbReference>
<keyword evidence="1" id="KW-0677">Repeat</keyword>
<evidence type="ECO:0000256" key="3">
    <source>
        <dbReference type="SAM" id="MobiDB-lite"/>
    </source>
</evidence>
<feature type="compositionally biased region" description="Low complexity" evidence="3">
    <location>
        <begin position="660"/>
        <end position="676"/>
    </location>
</feature>
<feature type="compositionally biased region" description="Basic and acidic residues" evidence="3">
    <location>
        <begin position="128"/>
        <end position="161"/>
    </location>
</feature>
<feature type="region of interest" description="Disordered" evidence="3">
    <location>
        <begin position="1"/>
        <end position="176"/>
    </location>
</feature>
<dbReference type="EMBL" id="CAMAPF010000213">
    <property type="protein sequence ID" value="CAH9113939.1"/>
    <property type="molecule type" value="Genomic_DNA"/>
</dbReference>
<feature type="compositionally biased region" description="Basic and acidic residues" evidence="3">
    <location>
        <begin position="8"/>
        <end position="17"/>
    </location>
</feature>
<feature type="domain" description="K Homology" evidence="4">
    <location>
        <begin position="282"/>
        <end position="354"/>
    </location>
</feature>
<feature type="compositionally biased region" description="Polar residues" evidence="3">
    <location>
        <begin position="452"/>
        <end position="465"/>
    </location>
</feature>
<comment type="caution">
    <text evidence="5">The sequence shown here is derived from an EMBL/GenBank/DDBJ whole genome shotgun (WGS) entry which is preliminary data.</text>
</comment>
<dbReference type="PANTHER" id="PTHR10288">
    <property type="entry name" value="KH DOMAIN CONTAINING RNA BINDING PROTEIN"/>
    <property type="match status" value="1"/>
</dbReference>
<organism evidence="5 7">
    <name type="scientific">Cuscuta epithymum</name>
    <dbReference type="NCBI Taxonomy" id="186058"/>
    <lineage>
        <taxon>Eukaryota</taxon>
        <taxon>Viridiplantae</taxon>
        <taxon>Streptophyta</taxon>
        <taxon>Embryophyta</taxon>
        <taxon>Tracheophyta</taxon>
        <taxon>Spermatophyta</taxon>
        <taxon>Magnoliopsida</taxon>
        <taxon>eudicotyledons</taxon>
        <taxon>Gunneridae</taxon>
        <taxon>Pentapetalae</taxon>
        <taxon>asterids</taxon>
        <taxon>lamiids</taxon>
        <taxon>Solanales</taxon>
        <taxon>Convolvulaceae</taxon>
        <taxon>Cuscuteae</taxon>
        <taxon>Cuscuta</taxon>
        <taxon>Cuscuta subgen. Cuscuta</taxon>
    </lineage>
</organism>
<dbReference type="Gene3D" id="3.30.1370.10">
    <property type="entry name" value="K Homology domain, type 1"/>
    <property type="match status" value="2"/>
</dbReference>
<feature type="region of interest" description="Disordered" evidence="3">
    <location>
        <begin position="502"/>
        <end position="688"/>
    </location>
</feature>
<dbReference type="InterPro" id="IPR036612">
    <property type="entry name" value="KH_dom_type_1_sf"/>
</dbReference>
<feature type="compositionally biased region" description="Low complexity" evidence="3">
    <location>
        <begin position="520"/>
        <end position="541"/>
    </location>
</feature>
<accession>A0AAV0E035</accession>
<evidence type="ECO:0000313" key="5">
    <source>
        <dbReference type="EMBL" id="CAH9113939.1"/>
    </source>
</evidence>
<feature type="compositionally biased region" description="Pro residues" evidence="3">
    <location>
        <begin position="438"/>
        <end position="450"/>
    </location>
</feature>
<evidence type="ECO:0000256" key="2">
    <source>
        <dbReference type="PROSITE-ProRule" id="PRU00117"/>
    </source>
</evidence>
<feature type="compositionally biased region" description="Polar residues" evidence="3">
    <location>
        <begin position="361"/>
        <end position="372"/>
    </location>
</feature>
<feature type="compositionally biased region" description="Basic and acidic residues" evidence="3">
    <location>
        <begin position="25"/>
        <end position="49"/>
    </location>
</feature>
<evidence type="ECO:0000313" key="7">
    <source>
        <dbReference type="Proteomes" id="UP001152523"/>
    </source>
</evidence>
<protein>
    <recommendedName>
        <fullName evidence="4">K Homology domain-containing protein</fullName>
    </recommendedName>
</protein>
<feature type="compositionally biased region" description="Low complexity" evidence="3">
    <location>
        <begin position="410"/>
        <end position="422"/>
    </location>
</feature>
<dbReference type="Pfam" id="PF00013">
    <property type="entry name" value="KH_1"/>
    <property type="match status" value="2"/>
</dbReference>
<feature type="region of interest" description="Disordered" evidence="3">
    <location>
        <begin position="358"/>
        <end position="489"/>
    </location>
</feature>
<keyword evidence="2" id="KW-0694">RNA-binding</keyword>
<feature type="compositionally biased region" description="Low complexity" evidence="3">
    <location>
        <begin position="559"/>
        <end position="580"/>
    </location>
</feature>
<dbReference type="AlphaFoldDB" id="A0AAV0E035"/>
<feature type="domain" description="K Homology" evidence="4">
    <location>
        <begin position="187"/>
        <end position="260"/>
    </location>
</feature>
<gene>
    <name evidence="5" type="ORF">CEPIT_LOCUS20511</name>
    <name evidence="6" type="ORF">CEPIT_LOCUS27750</name>
</gene>